<protein>
    <submittedName>
        <fullName evidence="1">Uncharacterized protein</fullName>
    </submittedName>
</protein>
<sequence length="197" mass="22365">MRRELISNSPVLTAGELVAGLPVDPLLAAVHSRVGSIRFEEGLVLLRADGARQSEFARVNERWRSDRAEPLRSLVVFGKEDMLAYYYATVPQWVDAQGHQPVVKLDVHEEPYAVPLASNVDRFFDTYSHYLEALVAEPDYDELGPAALTFPWKVPEIVARDRSLVELLRDGRFDFLMPKDEETRAWTAQVLDASVRR</sequence>
<gene>
    <name evidence="1" type="ORF">F0U60_45425</name>
</gene>
<accession>A0ABY9X5E5</accession>
<name>A0ABY9X5E5_9BACT</name>
<dbReference type="EMBL" id="CP043494">
    <property type="protein sequence ID" value="WNG50570.1"/>
    <property type="molecule type" value="Genomic_DNA"/>
</dbReference>
<evidence type="ECO:0000313" key="2">
    <source>
        <dbReference type="Proteomes" id="UP001611383"/>
    </source>
</evidence>
<proteinExistence type="predicted"/>
<dbReference type="RefSeq" id="WP_395809803.1">
    <property type="nucleotide sequence ID" value="NZ_CP043494.1"/>
</dbReference>
<dbReference type="Proteomes" id="UP001611383">
    <property type="component" value="Chromosome"/>
</dbReference>
<keyword evidence="2" id="KW-1185">Reference proteome</keyword>
<reference evidence="1 2" key="1">
    <citation type="submission" date="2019-08" db="EMBL/GenBank/DDBJ databases">
        <title>Archangium and Cystobacter genomes.</title>
        <authorList>
            <person name="Chen I.-C.K."/>
            <person name="Wielgoss S."/>
        </authorList>
    </citation>
    <scope>NUCLEOTIDE SEQUENCE [LARGE SCALE GENOMIC DNA]</scope>
    <source>
        <strain evidence="1 2">Cbm 6</strain>
    </source>
</reference>
<organism evidence="1 2">
    <name type="scientific">Archangium minus</name>
    <dbReference type="NCBI Taxonomy" id="83450"/>
    <lineage>
        <taxon>Bacteria</taxon>
        <taxon>Pseudomonadati</taxon>
        <taxon>Myxococcota</taxon>
        <taxon>Myxococcia</taxon>
        <taxon>Myxococcales</taxon>
        <taxon>Cystobacterineae</taxon>
        <taxon>Archangiaceae</taxon>
        <taxon>Archangium</taxon>
    </lineage>
</organism>
<evidence type="ECO:0000313" key="1">
    <source>
        <dbReference type="EMBL" id="WNG50570.1"/>
    </source>
</evidence>